<dbReference type="Proteomes" id="UP000006860">
    <property type="component" value="Chromosome"/>
</dbReference>
<proteinExistence type="predicted"/>
<organism evidence="2 3">
    <name type="scientific">Rubinisphaera brasiliensis (strain ATCC 49424 / DSM 5305 / JCM 21570 / IAM 15109 / NBRC 103401 / IFAM 1448)</name>
    <name type="common">Planctomyces brasiliensis</name>
    <dbReference type="NCBI Taxonomy" id="756272"/>
    <lineage>
        <taxon>Bacteria</taxon>
        <taxon>Pseudomonadati</taxon>
        <taxon>Planctomycetota</taxon>
        <taxon>Planctomycetia</taxon>
        <taxon>Planctomycetales</taxon>
        <taxon>Planctomycetaceae</taxon>
        <taxon>Rubinisphaera</taxon>
    </lineage>
</organism>
<dbReference type="PANTHER" id="PTHR32432:SF3">
    <property type="entry name" value="ETHANOLAMINE UTILIZATION PROTEIN EUTJ"/>
    <property type="match status" value="1"/>
</dbReference>
<keyword evidence="3" id="KW-1185">Reference proteome</keyword>
<name>F0SGN2_RUBBR</name>
<dbReference type="eggNOG" id="COG4972">
    <property type="taxonomic scope" value="Bacteria"/>
</dbReference>
<dbReference type="SUPFAM" id="SSF53067">
    <property type="entry name" value="Actin-like ATPase domain"/>
    <property type="match status" value="2"/>
</dbReference>
<dbReference type="OrthoDB" id="9768127at2"/>
<dbReference type="Gene3D" id="3.30.420.40">
    <property type="match status" value="2"/>
</dbReference>
<protein>
    <submittedName>
        <fullName evidence="2">Type IV pilus assembly protein PilM</fullName>
    </submittedName>
</protein>
<dbReference type="PANTHER" id="PTHR32432">
    <property type="entry name" value="CELL DIVISION PROTEIN FTSA-RELATED"/>
    <property type="match status" value="1"/>
</dbReference>
<gene>
    <name evidence="2" type="ordered locus">Plabr_4060</name>
</gene>
<dbReference type="NCBIfam" id="TIGR01175">
    <property type="entry name" value="pilM"/>
    <property type="match status" value="1"/>
</dbReference>
<dbReference type="Gene3D" id="3.30.1490.300">
    <property type="match status" value="1"/>
</dbReference>
<feature type="region of interest" description="Disordered" evidence="1">
    <location>
        <begin position="674"/>
        <end position="707"/>
    </location>
</feature>
<dbReference type="AlphaFoldDB" id="F0SGN2"/>
<sequence>MPETKAVWGIEIGQAGLKALKLRYAEAAHQVVAVGFDYIPHAKILSQPDAIPDELIQEAITKFLSRNKLENDLVAIGLPAQSSLARFIQLPPVEPGRVKEIVKYEAKQQIPFPLDEVIWDYQRLGGGMEAGGFLIDAEVGIFAMKREQVMRQLEPFQENKIEVELMQIAPLALYNYLSFDDLGIEPDSELEPKDEFIAVLDMGADQSTMMVTNGAKVWIRNIPVGGNHFTRALTKEMKLTFAKAEHLKCNATKSPDPKAVFQALKPVFNDYLNEVQRSLGYFSSVSGGGEIVKVIGCGNGFRMAGLQKFLEQHLDYPVQRAEEFTKLAGTSVIEAPLFRENIMSFTVAYGLALQVMGMTKTETTLLPPEIARAREIRRKKPWAAITAATLLTGLALSTMGYANTYNTVHSTPWDKVLKESDQLQGTWGGYQSSYSAADGRYNTAKDTGAKLTEGMKDTLWLEFYKSVNECLPRDIGEALDEKDIEKRNRVLIKTLTAEKQEALNEWFDGIQESKRMLSDEMAREHGLEPNPAPEGEGYVFTLTGEHFHHLPESPETDQGINYLLHTIVPNLQKWELKQEDGPKVPVRKMGISHPVVLEARMEVVPLQEKKKRNTNGPRYDATGRNPFRGNVMENPDMVEMTPNYAGDGNLGTAQNSEDARMVHRTTFVIQFAWKPTPASERPEEDPLAVTEEAADPSAVTTEEVPES</sequence>
<dbReference type="InterPro" id="IPR005883">
    <property type="entry name" value="PilM"/>
</dbReference>
<dbReference type="InterPro" id="IPR050696">
    <property type="entry name" value="FtsA/MreB"/>
</dbReference>
<accession>F0SGN2</accession>
<dbReference type="STRING" id="756272.Plabr_4060"/>
<reference evidence="3" key="1">
    <citation type="submission" date="2011-02" db="EMBL/GenBank/DDBJ databases">
        <title>The complete genome of Planctomyces brasiliensis DSM 5305.</title>
        <authorList>
            <person name="Lucas S."/>
            <person name="Copeland A."/>
            <person name="Lapidus A."/>
            <person name="Bruce D."/>
            <person name="Goodwin L."/>
            <person name="Pitluck S."/>
            <person name="Kyrpides N."/>
            <person name="Mavromatis K."/>
            <person name="Pagani I."/>
            <person name="Ivanova N."/>
            <person name="Ovchinnikova G."/>
            <person name="Lu M."/>
            <person name="Detter J.C."/>
            <person name="Han C."/>
            <person name="Land M."/>
            <person name="Hauser L."/>
            <person name="Markowitz V."/>
            <person name="Cheng J.-F."/>
            <person name="Hugenholtz P."/>
            <person name="Woyke T."/>
            <person name="Wu D."/>
            <person name="Tindall B."/>
            <person name="Pomrenke H.G."/>
            <person name="Brambilla E."/>
            <person name="Klenk H.-P."/>
            <person name="Eisen J.A."/>
        </authorList>
    </citation>
    <scope>NUCLEOTIDE SEQUENCE [LARGE SCALE GENOMIC DNA]</scope>
    <source>
        <strain evidence="3">ATCC 49424 / DSM 5305 / JCM 21570 / NBRC 103401 / IFAM 1448</strain>
    </source>
</reference>
<dbReference type="EMBL" id="CP002546">
    <property type="protein sequence ID" value="ADY61637.1"/>
    <property type="molecule type" value="Genomic_DNA"/>
</dbReference>
<evidence type="ECO:0000313" key="2">
    <source>
        <dbReference type="EMBL" id="ADY61637.1"/>
    </source>
</evidence>
<dbReference type="CDD" id="cd24049">
    <property type="entry name" value="ASKHA_NBD_PilM"/>
    <property type="match status" value="1"/>
</dbReference>
<dbReference type="RefSeq" id="WP_013630354.1">
    <property type="nucleotide sequence ID" value="NC_015174.1"/>
</dbReference>
<dbReference type="KEGG" id="pbs:Plabr_4060"/>
<evidence type="ECO:0000313" key="3">
    <source>
        <dbReference type="Proteomes" id="UP000006860"/>
    </source>
</evidence>
<evidence type="ECO:0000256" key="1">
    <source>
        <dbReference type="SAM" id="MobiDB-lite"/>
    </source>
</evidence>
<feature type="region of interest" description="Disordered" evidence="1">
    <location>
        <begin position="611"/>
        <end position="631"/>
    </location>
</feature>
<dbReference type="HOGENOM" id="CLU_371258_0_0_0"/>
<dbReference type="InterPro" id="IPR043129">
    <property type="entry name" value="ATPase_NBD"/>
</dbReference>
<dbReference type="Pfam" id="PF11104">
    <property type="entry name" value="PilM_2"/>
    <property type="match status" value="1"/>
</dbReference>